<feature type="transmembrane region" description="Helical" evidence="9">
    <location>
        <begin position="58"/>
        <end position="77"/>
    </location>
</feature>
<dbReference type="PANTHER" id="PTHR23028">
    <property type="entry name" value="ACETYLTRANSFERASE"/>
    <property type="match status" value="1"/>
</dbReference>
<reference evidence="12 13" key="1">
    <citation type="submission" date="2017-11" db="EMBL/GenBank/DDBJ databases">
        <title>Genomic Encyclopedia of Archaeal and Bacterial Type Strains, Phase II (KMG-II): From Individual Species to Whole Genera.</title>
        <authorList>
            <person name="Goeker M."/>
        </authorList>
    </citation>
    <scope>NUCLEOTIDE SEQUENCE [LARGE SCALE GENOMIC DNA]</scope>
    <source>
        <strain evidence="12 13">DSM 22413</strain>
    </source>
</reference>
<proteinExistence type="predicted"/>
<accession>A0A2M8WTP1</accession>
<name>A0A2M8WTP1_9MICO</name>
<feature type="transmembrane region" description="Helical" evidence="9">
    <location>
        <begin position="346"/>
        <end position="364"/>
    </location>
</feature>
<dbReference type="GO" id="GO:0005886">
    <property type="term" value="C:plasma membrane"/>
    <property type="evidence" value="ECO:0007669"/>
    <property type="project" value="UniProtKB-SubCell"/>
</dbReference>
<evidence type="ECO:0000256" key="2">
    <source>
        <dbReference type="ARBA" id="ARBA00022475"/>
    </source>
</evidence>
<feature type="transmembrane region" description="Helical" evidence="9">
    <location>
        <begin position="98"/>
        <end position="120"/>
    </location>
</feature>
<sequence length="719" mass="75751">MTNVEVRHARPAGKADAPEPGPAAHRGFRPDIEGLRAVAIGTVLLFHAGVSFVPGGFIGVDIFFVISGFLITGLLVREVERSGRVSLSRFYARRARRLLPASALTLSVTALLSWIFMSFVDWRQVGGDIMSASLYVVNWRLAGQAVDYLAEGQAASPVQHFWSLAVEEQFYIVWPLVLLVVAWIARRRGLRVRPLMGIGLAIIVVPSLAFSVVETANHPAAAYFVTTTRLWELGVGGLVAVGAGLWTRLPRTVGFAVGWAGLATLVLGALLLRSTTPWPSAWALVPTLGAAAVIVGGAGAITGANRLLTWRPFVWIGGISYSLYLWHWPLLVIAGAAWGELGAKKSLLVVAVSFIPAYLSLKLVENPFRRSRRISESTGLTLSLAVNLTAAGVVAGLLLILAVPSSGTAGAAAGPVGAASLTVTSASTPSRSATVAPTVDGVKVVDSVPSMTPMPQDATDDVPSAYGRGCQTDVDSDKVTYCDYGDPKGTVDMVVAGDSKMLQWADVLDRIGKAEHWKIRTVTKSACGFSSAVLSQAGKPYDTCTSWNKQVLADVLADKPDVLLVSQGAKFGTAPDGTTGKAGLAEGLATSWEAVQKNGTQVIALLDNPTPQMPEKDAEVYKCVADHLDDLSACAFGRKAGLAASGAPAMEAAAEQVKGVKVLDMTNVFCNDSKCPAVIGGALVYRQGSHLTDTYALSLEDVLRRALTPLVDAAARTGR</sequence>
<evidence type="ECO:0000313" key="12">
    <source>
        <dbReference type="EMBL" id="PJI94259.1"/>
    </source>
</evidence>
<evidence type="ECO:0000256" key="7">
    <source>
        <dbReference type="ARBA" id="ARBA00023315"/>
    </source>
</evidence>
<dbReference type="InterPro" id="IPR002656">
    <property type="entry name" value="Acyl_transf_3_dom"/>
</dbReference>
<keyword evidence="5 9" id="KW-1133">Transmembrane helix</keyword>
<evidence type="ECO:0000256" key="3">
    <source>
        <dbReference type="ARBA" id="ARBA00022679"/>
    </source>
</evidence>
<feature type="region of interest" description="Disordered" evidence="8">
    <location>
        <begin position="1"/>
        <end position="24"/>
    </location>
</feature>
<keyword evidence="4 9" id="KW-0812">Transmembrane</keyword>
<organism evidence="12 13">
    <name type="scientific">Luteimicrobium subarcticum</name>
    <dbReference type="NCBI Taxonomy" id="620910"/>
    <lineage>
        <taxon>Bacteria</taxon>
        <taxon>Bacillati</taxon>
        <taxon>Actinomycetota</taxon>
        <taxon>Actinomycetes</taxon>
        <taxon>Micrococcales</taxon>
        <taxon>Luteimicrobium</taxon>
    </lineage>
</organism>
<evidence type="ECO:0000256" key="1">
    <source>
        <dbReference type="ARBA" id="ARBA00004651"/>
    </source>
</evidence>
<dbReference type="GO" id="GO:0016747">
    <property type="term" value="F:acyltransferase activity, transferring groups other than amino-acyl groups"/>
    <property type="evidence" value="ECO:0007669"/>
    <property type="project" value="InterPro"/>
</dbReference>
<comment type="subcellular location">
    <subcellularLocation>
        <location evidence="1">Cell membrane</location>
        <topology evidence="1">Multi-pass membrane protein</topology>
    </subcellularLocation>
</comment>
<feature type="transmembrane region" description="Helical" evidence="9">
    <location>
        <begin position="192"/>
        <end position="210"/>
    </location>
</feature>
<feature type="domain" description="Acyltransferase 3" evidence="10">
    <location>
        <begin position="31"/>
        <end position="355"/>
    </location>
</feature>
<dbReference type="AlphaFoldDB" id="A0A2M8WTP1"/>
<feature type="transmembrane region" description="Helical" evidence="9">
    <location>
        <begin position="313"/>
        <end position="334"/>
    </location>
</feature>
<feature type="domain" description="SGNH" evidence="11">
    <location>
        <begin position="470"/>
        <end position="704"/>
    </location>
</feature>
<evidence type="ECO:0000259" key="10">
    <source>
        <dbReference type="Pfam" id="PF01757"/>
    </source>
</evidence>
<keyword evidence="2" id="KW-1003">Cell membrane</keyword>
<feature type="transmembrane region" description="Helical" evidence="9">
    <location>
        <begin position="384"/>
        <end position="403"/>
    </location>
</feature>
<feature type="transmembrane region" description="Helical" evidence="9">
    <location>
        <begin position="169"/>
        <end position="185"/>
    </location>
</feature>
<dbReference type="Gene3D" id="3.40.50.1110">
    <property type="entry name" value="SGNH hydrolase"/>
    <property type="match status" value="1"/>
</dbReference>
<comment type="caution">
    <text evidence="12">The sequence shown here is derived from an EMBL/GenBank/DDBJ whole genome shotgun (WGS) entry which is preliminary data.</text>
</comment>
<feature type="transmembrane region" description="Helical" evidence="9">
    <location>
        <begin position="253"/>
        <end position="272"/>
    </location>
</feature>
<feature type="transmembrane region" description="Helical" evidence="9">
    <location>
        <begin position="230"/>
        <end position="246"/>
    </location>
</feature>
<evidence type="ECO:0000259" key="11">
    <source>
        <dbReference type="Pfam" id="PF19040"/>
    </source>
</evidence>
<dbReference type="GO" id="GO:0009103">
    <property type="term" value="P:lipopolysaccharide biosynthetic process"/>
    <property type="evidence" value="ECO:0007669"/>
    <property type="project" value="TreeGrafter"/>
</dbReference>
<keyword evidence="3" id="KW-0808">Transferase</keyword>
<gene>
    <name evidence="12" type="ORF">CLV34_1747</name>
</gene>
<evidence type="ECO:0000256" key="5">
    <source>
        <dbReference type="ARBA" id="ARBA00022989"/>
    </source>
</evidence>
<dbReference type="Proteomes" id="UP000231586">
    <property type="component" value="Unassembled WGS sequence"/>
</dbReference>
<dbReference type="InterPro" id="IPR043968">
    <property type="entry name" value="SGNH"/>
</dbReference>
<dbReference type="InterPro" id="IPR050879">
    <property type="entry name" value="Acyltransferase_3"/>
</dbReference>
<dbReference type="Pfam" id="PF19040">
    <property type="entry name" value="SGNH"/>
    <property type="match status" value="1"/>
</dbReference>
<dbReference type="PANTHER" id="PTHR23028:SF53">
    <property type="entry name" value="ACYL_TRANSF_3 DOMAIN-CONTAINING PROTEIN"/>
    <property type="match status" value="1"/>
</dbReference>
<evidence type="ECO:0000256" key="8">
    <source>
        <dbReference type="SAM" id="MobiDB-lite"/>
    </source>
</evidence>
<evidence type="ECO:0000313" key="13">
    <source>
        <dbReference type="Proteomes" id="UP000231586"/>
    </source>
</evidence>
<keyword evidence="6 9" id="KW-0472">Membrane</keyword>
<feature type="transmembrane region" description="Helical" evidence="9">
    <location>
        <begin position="278"/>
        <end position="301"/>
    </location>
</feature>
<evidence type="ECO:0000256" key="9">
    <source>
        <dbReference type="SAM" id="Phobius"/>
    </source>
</evidence>
<evidence type="ECO:0000256" key="4">
    <source>
        <dbReference type="ARBA" id="ARBA00022692"/>
    </source>
</evidence>
<keyword evidence="7" id="KW-0012">Acyltransferase</keyword>
<dbReference type="OrthoDB" id="3404679at2"/>
<dbReference type="Pfam" id="PF01757">
    <property type="entry name" value="Acyl_transf_3"/>
    <property type="match status" value="1"/>
</dbReference>
<feature type="transmembrane region" description="Helical" evidence="9">
    <location>
        <begin position="34"/>
        <end position="52"/>
    </location>
</feature>
<protein>
    <submittedName>
        <fullName evidence="12">Peptidoglycan/LPS O-acetylase OafA/YrhL</fullName>
    </submittedName>
</protein>
<keyword evidence="13" id="KW-1185">Reference proteome</keyword>
<dbReference type="InterPro" id="IPR036514">
    <property type="entry name" value="SGNH_hydro_sf"/>
</dbReference>
<evidence type="ECO:0000256" key="6">
    <source>
        <dbReference type="ARBA" id="ARBA00023136"/>
    </source>
</evidence>
<dbReference type="RefSeq" id="WP_157803769.1">
    <property type="nucleotide sequence ID" value="NZ_PGTZ01000007.1"/>
</dbReference>
<dbReference type="EMBL" id="PGTZ01000007">
    <property type="protein sequence ID" value="PJI94259.1"/>
    <property type="molecule type" value="Genomic_DNA"/>
</dbReference>